<dbReference type="GO" id="GO:0005975">
    <property type="term" value="P:carbohydrate metabolic process"/>
    <property type="evidence" value="ECO:0007669"/>
    <property type="project" value="InterPro"/>
</dbReference>
<reference evidence="3 4" key="2">
    <citation type="journal article" date="2011" name="J. Bacteriol.">
        <title>Complete genome sequence of strain HTCC2503T of Parvularcula bermudensis, the type species of the order "Parvularculales" in the class Alphaproteobacteria.</title>
        <authorList>
            <person name="Oh H.M."/>
            <person name="Kang I."/>
            <person name="Vergin K.L."/>
            <person name="Kang D."/>
            <person name="Rhee K.H."/>
            <person name="Giovannoni S.J."/>
            <person name="Cho J.C."/>
        </authorList>
    </citation>
    <scope>NUCLEOTIDE SEQUENCE [LARGE SCALE GENOMIC DNA]</scope>
    <source>
        <strain evidence="4">ATCC BAA-594 / HTCC2503 / KCTC 12087</strain>
    </source>
</reference>
<dbReference type="PANTHER" id="PTHR31616:SF0">
    <property type="entry name" value="GLUCAN 1,4-ALPHA-GLUCOSIDASE"/>
    <property type="match status" value="1"/>
</dbReference>
<dbReference type="HOGENOM" id="CLU_010399_3_1_5"/>
<dbReference type="eggNOG" id="COG3387">
    <property type="taxonomic scope" value="Bacteria"/>
</dbReference>
<protein>
    <submittedName>
        <fullName evidence="3">Uncharacterized protein</fullName>
    </submittedName>
</protein>
<feature type="domain" description="GH15-like" evidence="1">
    <location>
        <begin position="237"/>
        <end position="601"/>
    </location>
</feature>
<organism evidence="3 4">
    <name type="scientific">Parvularcula bermudensis (strain ATCC BAA-594 / HTCC2503 / KCTC 12087)</name>
    <dbReference type="NCBI Taxonomy" id="314260"/>
    <lineage>
        <taxon>Bacteria</taxon>
        <taxon>Pseudomonadati</taxon>
        <taxon>Pseudomonadota</taxon>
        <taxon>Alphaproteobacteria</taxon>
        <taxon>Parvularculales</taxon>
        <taxon>Parvularculaceae</taxon>
        <taxon>Parvularcula</taxon>
    </lineage>
</organism>
<evidence type="ECO:0000259" key="2">
    <source>
        <dbReference type="Pfam" id="PF19291"/>
    </source>
</evidence>
<accession>E0TI03</accession>
<dbReference type="AlphaFoldDB" id="E0TI03"/>
<dbReference type="Proteomes" id="UP000001302">
    <property type="component" value="Chromosome"/>
</dbReference>
<dbReference type="EMBL" id="CP002156">
    <property type="protein sequence ID" value="ADM10814.1"/>
    <property type="molecule type" value="Genomic_DNA"/>
</dbReference>
<dbReference type="InterPro" id="IPR011613">
    <property type="entry name" value="GH15-like"/>
</dbReference>
<evidence type="ECO:0000313" key="3">
    <source>
        <dbReference type="EMBL" id="ADM10814.1"/>
    </source>
</evidence>
<dbReference type="STRING" id="314260.PB2503_00235"/>
<proteinExistence type="predicted"/>
<dbReference type="Gene3D" id="1.50.10.10">
    <property type="match status" value="1"/>
</dbReference>
<dbReference type="Pfam" id="PF00723">
    <property type="entry name" value="Glyco_hydro_15"/>
    <property type="match status" value="1"/>
</dbReference>
<dbReference type="PANTHER" id="PTHR31616">
    <property type="entry name" value="TREHALASE"/>
    <property type="match status" value="1"/>
</dbReference>
<feature type="domain" description="Trehalase-like N-terminal" evidence="2">
    <location>
        <begin position="19"/>
        <end position="149"/>
    </location>
</feature>
<dbReference type="CAZy" id="GH15">
    <property type="family name" value="Glycoside Hydrolase Family 15"/>
</dbReference>
<evidence type="ECO:0000259" key="1">
    <source>
        <dbReference type="Pfam" id="PF00723"/>
    </source>
</evidence>
<evidence type="ECO:0000313" key="4">
    <source>
        <dbReference type="Proteomes" id="UP000001302"/>
    </source>
</evidence>
<dbReference type="SUPFAM" id="SSF48208">
    <property type="entry name" value="Six-hairpin glycosidases"/>
    <property type="match status" value="1"/>
</dbReference>
<gene>
    <name evidence="3" type="ordered locus">PB2503_00235</name>
</gene>
<dbReference type="KEGG" id="pbr:PB2503_00235"/>
<dbReference type="InterPro" id="IPR045582">
    <property type="entry name" value="Trehalase-like_N"/>
</dbReference>
<reference evidence="4" key="1">
    <citation type="submission" date="2010-08" db="EMBL/GenBank/DDBJ databases">
        <title>Genome sequence of Parvularcula bermudensis HTCC2503.</title>
        <authorList>
            <person name="Kang D.-M."/>
            <person name="Oh H.-M."/>
            <person name="Cho J.-C."/>
        </authorList>
    </citation>
    <scope>NUCLEOTIDE SEQUENCE [LARGE SCALE GENOMIC DNA]</scope>
    <source>
        <strain evidence="4">ATCC BAA-594 / HTCC2503 / KCTC 12087</strain>
    </source>
</reference>
<dbReference type="GO" id="GO:0004553">
    <property type="term" value="F:hydrolase activity, hydrolyzing O-glycosyl compounds"/>
    <property type="evidence" value="ECO:0007669"/>
    <property type="project" value="TreeGrafter"/>
</dbReference>
<dbReference type="InterPro" id="IPR008928">
    <property type="entry name" value="6-hairpin_glycosidase_sf"/>
</dbReference>
<keyword evidence="4" id="KW-1185">Reference proteome</keyword>
<dbReference type="RefSeq" id="WP_013301788.1">
    <property type="nucleotide sequence ID" value="NC_014414.1"/>
</dbReference>
<sequence>MATDVQAMPTDPTPDAAYPPLASYAVIGDTATLALISESGSIDWLCLPDIDDAASFGRVLDHHRGGYFTVAPPRFHSVERTYRDHTAILESRYETGEGVVTVTDLMVIPDRRGLHPERWLIRRIRAERGTPTIRFTYAPRPDNGKTVPQWRDHGTGVWQWRTGKRALTLLSDMAGAPSANGTVDGGCRLEEGEERQLRLAFASHDALALPGTESVEPAIERTERFWRDYASRSTYRGPYRDAVARSATMIRLLTFSLSGAILAAGTTSLPEAPGGMRNWDYRYCWLRDASFLIRAYLGLGYHDEAKAFFTWIMHATRLTTPELTPCYSVYGRTDIQERRIDRFEGYQRAGPVREGNGAVSQRQLDVYGSVLQAALLFAEAGGRLERSEQRRLRRFAQVAREQWTLPEKGIWEMRGPPRHYTYGKAMCWSALTAYAALIRRGTIRDDPAPYEAEAGRIRDAIVRHGWNEERQAFTGAFGADFLDASLLLLPRFGIVEADDPRMVSTRQAIDAELRRGPHLRRYAEGVDGGGESEGTFWACGFWAVEGLARAGDDEEARSRFEALLADVPPTGSLSEERDPDTGALLGNLPQAFSHAALINAALTLKEASS</sequence>
<name>E0TI03_PARBH</name>
<dbReference type="InterPro" id="IPR012341">
    <property type="entry name" value="6hp_glycosidase-like_sf"/>
</dbReference>
<dbReference type="Pfam" id="PF19291">
    <property type="entry name" value="TREH_N"/>
    <property type="match status" value="1"/>
</dbReference>
<dbReference type="OrthoDB" id="3902805at2"/>